<dbReference type="Proteomes" id="UP000271241">
    <property type="component" value="Unassembled WGS sequence"/>
</dbReference>
<dbReference type="InterPro" id="IPR013216">
    <property type="entry name" value="Methyltransf_11"/>
</dbReference>
<dbReference type="PANTHER" id="PTHR13090">
    <property type="entry name" value="ARGININE-HYDROXYLASE NDUFAF5, MITOCHONDRIAL"/>
    <property type="match status" value="1"/>
</dbReference>
<evidence type="ECO:0000256" key="1">
    <source>
        <dbReference type="ARBA" id="ARBA00022603"/>
    </source>
</evidence>
<dbReference type="GO" id="GO:0005739">
    <property type="term" value="C:mitochondrion"/>
    <property type="evidence" value="ECO:0007669"/>
    <property type="project" value="TreeGrafter"/>
</dbReference>
<feature type="region of interest" description="Disordered" evidence="3">
    <location>
        <begin position="320"/>
        <end position="342"/>
    </location>
</feature>
<accession>A0A4P9XJ25</accession>
<dbReference type="InterPro" id="IPR050602">
    <property type="entry name" value="Malonyl-ACP_OMT"/>
</dbReference>
<name>A0A4P9XJ25_9FUNG</name>
<organism evidence="5 6">
    <name type="scientific">Thamnocephalis sphaerospora</name>
    <dbReference type="NCBI Taxonomy" id="78915"/>
    <lineage>
        <taxon>Eukaryota</taxon>
        <taxon>Fungi</taxon>
        <taxon>Fungi incertae sedis</taxon>
        <taxon>Zoopagomycota</taxon>
        <taxon>Zoopagomycotina</taxon>
        <taxon>Zoopagomycetes</taxon>
        <taxon>Zoopagales</taxon>
        <taxon>Sigmoideomycetaceae</taxon>
        <taxon>Thamnocephalis</taxon>
    </lineage>
</organism>
<keyword evidence="2 5" id="KW-0808">Transferase</keyword>
<reference evidence="6" key="1">
    <citation type="journal article" date="2018" name="Nat. Microbiol.">
        <title>Leveraging single-cell genomics to expand the fungal tree of life.</title>
        <authorList>
            <person name="Ahrendt S.R."/>
            <person name="Quandt C.A."/>
            <person name="Ciobanu D."/>
            <person name="Clum A."/>
            <person name="Salamov A."/>
            <person name="Andreopoulos B."/>
            <person name="Cheng J.F."/>
            <person name="Woyke T."/>
            <person name="Pelin A."/>
            <person name="Henrissat B."/>
            <person name="Reynolds N.K."/>
            <person name="Benny G.L."/>
            <person name="Smith M.E."/>
            <person name="James T.Y."/>
            <person name="Grigoriev I.V."/>
        </authorList>
    </citation>
    <scope>NUCLEOTIDE SEQUENCE [LARGE SCALE GENOMIC DNA]</scope>
    <source>
        <strain evidence="6">RSA 1356</strain>
    </source>
</reference>
<gene>
    <name evidence="5" type="ORF">THASP1DRAFT_19446</name>
</gene>
<dbReference type="OrthoDB" id="16816at2759"/>
<sequence length="342" mass="37415">MLPLTKLLLRRGPPTTAAALVRALSVCQHSYATAGASNNSYRVFDRELKRAQRDRAASFPESSRSVDYIRDEVAHRMVDRLYDIRGKLGTILDLGSGAGHIAKLLKPEKCDQLIMVDSSGMRGSSDKARPAVNLPVERVVMDEERLSVEENSVDAVVSSMALHWVNDLPGALIQARRALKPDGVFVAALLGGDSLYELRTSLQLAEIEREGGVSPRVSPQADVRDLGNLLSRAGFSLLTVDLDEIVVNYPTPFHLLEDLRAMGETNAVITRRPTLHRDTLLAAAAIYQGTLYAQTEMHGNSDGTVPATFQILHMIGWKPSDTQPKPLKRGTAQKSLKDALES</sequence>
<dbReference type="Pfam" id="PF08241">
    <property type="entry name" value="Methyltransf_11"/>
    <property type="match status" value="1"/>
</dbReference>
<feature type="domain" description="Methyltransferase type 11" evidence="4">
    <location>
        <begin position="92"/>
        <end position="186"/>
    </location>
</feature>
<keyword evidence="6" id="KW-1185">Reference proteome</keyword>
<dbReference type="GO" id="GO:0032259">
    <property type="term" value="P:methylation"/>
    <property type="evidence" value="ECO:0007669"/>
    <property type="project" value="UniProtKB-KW"/>
</dbReference>
<dbReference type="STRING" id="78915.A0A4P9XJ25"/>
<evidence type="ECO:0000259" key="4">
    <source>
        <dbReference type="Pfam" id="PF08241"/>
    </source>
</evidence>
<keyword evidence="1 5" id="KW-0489">Methyltransferase</keyword>
<evidence type="ECO:0000256" key="3">
    <source>
        <dbReference type="SAM" id="MobiDB-lite"/>
    </source>
</evidence>
<evidence type="ECO:0000313" key="5">
    <source>
        <dbReference type="EMBL" id="RKP05716.1"/>
    </source>
</evidence>
<dbReference type="PANTHER" id="PTHR13090:SF1">
    <property type="entry name" value="ARGININE-HYDROXYLASE NDUFAF5, MITOCHONDRIAL"/>
    <property type="match status" value="1"/>
</dbReference>
<evidence type="ECO:0000256" key="2">
    <source>
        <dbReference type="ARBA" id="ARBA00022679"/>
    </source>
</evidence>
<dbReference type="EMBL" id="KZ993048">
    <property type="protein sequence ID" value="RKP05716.1"/>
    <property type="molecule type" value="Genomic_DNA"/>
</dbReference>
<dbReference type="SUPFAM" id="SSF53335">
    <property type="entry name" value="S-adenosyl-L-methionine-dependent methyltransferases"/>
    <property type="match status" value="1"/>
</dbReference>
<dbReference type="GO" id="GO:0032981">
    <property type="term" value="P:mitochondrial respiratory chain complex I assembly"/>
    <property type="evidence" value="ECO:0007669"/>
    <property type="project" value="TreeGrafter"/>
</dbReference>
<protein>
    <submittedName>
        <fullName evidence="5">S-adenosyl-L-methionine-dependent methyltransferase</fullName>
    </submittedName>
</protein>
<dbReference type="Gene3D" id="3.40.50.150">
    <property type="entry name" value="Vaccinia Virus protein VP39"/>
    <property type="match status" value="1"/>
</dbReference>
<dbReference type="InterPro" id="IPR029063">
    <property type="entry name" value="SAM-dependent_MTases_sf"/>
</dbReference>
<dbReference type="GO" id="GO:0008757">
    <property type="term" value="F:S-adenosylmethionine-dependent methyltransferase activity"/>
    <property type="evidence" value="ECO:0007669"/>
    <property type="project" value="InterPro"/>
</dbReference>
<proteinExistence type="predicted"/>
<dbReference type="CDD" id="cd02440">
    <property type="entry name" value="AdoMet_MTases"/>
    <property type="match status" value="1"/>
</dbReference>
<dbReference type="AlphaFoldDB" id="A0A4P9XJ25"/>
<evidence type="ECO:0000313" key="6">
    <source>
        <dbReference type="Proteomes" id="UP000271241"/>
    </source>
</evidence>